<dbReference type="PANTHER" id="PTHR11188">
    <property type="entry name" value="ARRESTIN DOMAIN CONTAINING PROTEIN"/>
    <property type="match status" value="1"/>
</dbReference>
<dbReference type="GO" id="GO:0005829">
    <property type="term" value="C:cytosol"/>
    <property type="evidence" value="ECO:0007669"/>
    <property type="project" value="TreeGrafter"/>
</dbReference>
<proteinExistence type="predicted"/>
<organism evidence="1 2">
    <name type="scientific">Saccharomyces kudriavzevii (strain ATCC MYA-4449 / AS 2.2408 / CBS 8840 / NBRC 1802 / NCYC 2889)</name>
    <name type="common">Yeast</name>
    <dbReference type="NCBI Taxonomy" id="226230"/>
    <lineage>
        <taxon>Eukaryota</taxon>
        <taxon>Fungi</taxon>
        <taxon>Dikarya</taxon>
        <taxon>Ascomycota</taxon>
        <taxon>Saccharomycotina</taxon>
        <taxon>Saccharomycetes</taxon>
        <taxon>Saccharomycetales</taxon>
        <taxon>Saccharomycetaceae</taxon>
        <taxon>Saccharomyces</taxon>
    </lineage>
</organism>
<dbReference type="SMART" id="SM01017">
    <property type="entry name" value="Arrestin_C"/>
    <property type="match status" value="1"/>
</dbReference>
<dbReference type="GO" id="GO:0031625">
    <property type="term" value="F:ubiquitin protein ligase binding"/>
    <property type="evidence" value="ECO:0007669"/>
    <property type="project" value="TreeGrafter"/>
</dbReference>
<protein>
    <submittedName>
        <fullName evidence="1">Uncharacterized protein</fullName>
    </submittedName>
</protein>
<reference evidence="1" key="1">
    <citation type="submission" date="2022-10" db="EMBL/GenBank/DDBJ databases">
        <authorList>
            <person name="Byrne P K."/>
        </authorList>
    </citation>
    <scope>NUCLEOTIDE SEQUENCE</scope>
    <source>
        <strain evidence="1">IFO1802</strain>
    </source>
</reference>
<dbReference type="EMBL" id="OX365911">
    <property type="protein sequence ID" value="CAI4053750.1"/>
    <property type="molecule type" value="Genomic_DNA"/>
</dbReference>
<dbReference type="InterPro" id="IPR050357">
    <property type="entry name" value="Arrestin_domain-protein"/>
</dbReference>
<dbReference type="OrthoDB" id="2333384at2759"/>
<evidence type="ECO:0000313" key="2">
    <source>
        <dbReference type="Proteomes" id="UP001162087"/>
    </source>
</evidence>
<dbReference type="PANTHER" id="PTHR11188:SF168">
    <property type="entry name" value="PROTEIN ECM21-RELATED"/>
    <property type="match status" value="1"/>
</dbReference>
<dbReference type="InterPro" id="IPR011022">
    <property type="entry name" value="Arrestin_C-like"/>
</dbReference>
<keyword evidence="2" id="KW-1185">Reference proteome</keyword>
<dbReference type="Proteomes" id="UP001162087">
    <property type="component" value="Chromosome 16"/>
</dbReference>
<evidence type="ECO:0000313" key="1">
    <source>
        <dbReference type="EMBL" id="CAI4053750.1"/>
    </source>
</evidence>
<dbReference type="GO" id="GO:0030674">
    <property type="term" value="F:protein-macromolecule adaptor activity"/>
    <property type="evidence" value="ECO:0007669"/>
    <property type="project" value="TreeGrafter"/>
</dbReference>
<sequence>MQSTIPIAIAGNANKRNVGPNAVADESVAFQRQANNREMISSSLSSSKSSGFNGRRRSSSVRDALSAFFGTGNSPTSNVDDYSNLANHNYTTAPPSTVLCRGNSLCSDIATNDYNITSTYQPNRHRNSVPYSTIDQLHTRQETGLRRVSDPVPFKKFGNGNNMVKPLITQHVNNRALFIDRVLSDYLADRGFIKQMPLYNKKDVLEISIATSAESVFLPTTKSDETEYLSLIHGSLNHAQTHSLAPTSVVENNALPSSPTMDTLNENNDLSLFSLPAQGPSNTRDSNMAANTSSTSNNNTTDTDSLVSNGNNNIMNNANPPVTNRHSHSHSHPRSSSSAWNSQMPSFSFALIFSLDRPATLSDIKVELTSNARIVWFNGLPPTKNVNEECYNIGSLDWTLNANSFNLFIPQDSKSPLDIVENHSDNRRLKVLQKLSMRKRRSFPSKTTLRENILNKLNSSDSANKLNAGIYVFTIPIVLANRIPESLYYPSARVSYTLRLATRLKDEQQELPTSRPRSSSISALEKSHSYSHSREYFRIDDSIEGDAYNSDKNSSSKIAFPPSWLKSAKGCLKRSNSNGGSECNGTSSASGTTNQDGDSDATIYSEYPLHLVRTPPEISITTANKPLYINKVWDNCLSYEISFAQKYVPLNGEIPITIKVAPLVKNLSVKRIRVSCREKISYKSKDYRHDFNQLDPLASDPCNPYHLRYSVRKNKDRSLPLFEVASKCTSGAAIIEEIVTNTVDDNLLAYTSTKEKNKDIPFCEAFTIKTKLKFPKYCEFNATKTTNLPPYGIDLFDPIKDPNQSEGTSSNGNVLGFLMGRSNKNAKAFRKIQQDNNQDKIKDENGNAITTLQTSSNVPIHYYTRFNRPRRGLYLDSTHFKNIQCSHKLEIVLRVSKTDDSPSKLMRHYEIIVDTPIYLVSELCNTSNIDLPTYDMATTESSNILPPTFEEATSVSASPRSSLSYCPDDISMQQLNLSRSTSLANGYLSTVHPKAAAVSDMFNTTLIRGQQEQQPRFSKAEDYPQQTANAEDAYNNMDYLLSPNICQQGNASALFKRNTITMDFNNNIFAPQHNPRTFVDNDDDGNDNDNDNNNDTEGPSSMTHPGPEPPRYDEISS</sequence>
<gene>
    <name evidence="1" type="primary">SKDI16G2950</name>
    <name evidence="1" type="ORF">SKDI_16G2950</name>
</gene>
<accession>A0AA35JB94</accession>
<name>A0AA35JB94_SACK1</name>
<dbReference type="GO" id="GO:0070086">
    <property type="term" value="P:ubiquitin-dependent endocytosis"/>
    <property type="evidence" value="ECO:0007669"/>
    <property type="project" value="TreeGrafter"/>
</dbReference>